<dbReference type="EMBL" id="JAQQDW010000017">
    <property type="protein sequence ID" value="MFM0104057.1"/>
    <property type="molecule type" value="Genomic_DNA"/>
</dbReference>
<sequence>MPLIPIAMALAQFAPMIAGWLGGSKAEDVAGKVVGIAQAVTGQSAPDAALAAIQADPTLSMQFQKAVLDQQEHIAQIAADVTKAELAADTADTQAVNTTMQVEARADHWPTYAWRPFVGFCFGLLGLAAGGTVAGAYLGVMFLHADAAILAQIPGMLGAEAAVMATMAPVLGIASYFRGKMQSDPRVPSDNRG</sequence>
<protein>
    <submittedName>
        <fullName evidence="1">Uncharacterized protein</fullName>
    </submittedName>
</protein>
<reference evidence="1 2" key="1">
    <citation type="journal article" date="2024" name="Chem. Sci.">
        <title>Discovery of megapolipeptins by genome mining of a Burkholderiales bacteria collection.</title>
        <authorList>
            <person name="Paulo B.S."/>
            <person name="Recchia M.J.J."/>
            <person name="Lee S."/>
            <person name="Fergusson C.H."/>
            <person name="Romanowski S.B."/>
            <person name="Hernandez A."/>
            <person name="Krull N."/>
            <person name="Liu D.Y."/>
            <person name="Cavanagh H."/>
            <person name="Bos A."/>
            <person name="Gray C.A."/>
            <person name="Murphy B.T."/>
            <person name="Linington R.G."/>
            <person name="Eustaquio A.S."/>
        </authorList>
    </citation>
    <scope>NUCLEOTIDE SEQUENCE [LARGE SCALE GENOMIC DNA]</scope>
    <source>
        <strain evidence="1 2">RL18-126-BIB-B</strain>
    </source>
</reference>
<evidence type="ECO:0000313" key="1">
    <source>
        <dbReference type="EMBL" id="MFM0104057.1"/>
    </source>
</evidence>
<name>A0ACC7N9A0_9BURK</name>
<proteinExistence type="predicted"/>
<accession>A0ACC7N9A0</accession>
<evidence type="ECO:0000313" key="2">
    <source>
        <dbReference type="Proteomes" id="UP001629235"/>
    </source>
</evidence>
<comment type="caution">
    <text evidence="1">The sequence shown here is derived from an EMBL/GenBank/DDBJ whole genome shotgun (WGS) entry which is preliminary data.</text>
</comment>
<organism evidence="1 2">
    <name type="scientific">Paraburkholderia rhynchosiae</name>
    <dbReference type="NCBI Taxonomy" id="487049"/>
    <lineage>
        <taxon>Bacteria</taxon>
        <taxon>Pseudomonadati</taxon>
        <taxon>Pseudomonadota</taxon>
        <taxon>Betaproteobacteria</taxon>
        <taxon>Burkholderiales</taxon>
        <taxon>Burkholderiaceae</taxon>
        <taxon>Paraburkholderia</taxon>
    </lineage>
</organism>
<keyword evidence="2" id="KW-1185">Reference proteome</keyword>
<gene>
    <name evidence="1" type="ORF">PQR01_11370</name>
</gene>
<dbReference type="Proteomes" id="UP001629235">
    <property type="component" value="Unassembled WGS sequence"/>
</dbReference>